<dbReference type="PROSITE" id="PS50042">
    <property type="entry name" value="CNMP_BINDING_3"/>
    <property type="match status" value="1"/>
</dbReference>
<dbReference type="AlphaFoldDB" id="A0A010YXQ2"/>
<dbReference type="HOGENOM" id="CLU_075053_3_0_11"/>
<dbReference type="PROSITE" id="PS51063">
    <property type="entry name" value="HTH_CRP_2"/>
    <property type="match status" value="1"/>
</dbReference>
<evidence type="ECO:0000256" key="2">
    <source>
        <dbReference type="ARBA" id="ARBA00023125"/>
    </source>
</evidence>
<dbReference type="Proteomes" id="UP000021053">
    <property type="component" value="Unassembled WGS sequence"/>
</dbReference>
<dbReference type="RefSeq" id="WP_035848747.1">
    <property type="nucleotide sequence ID" value="NZ_KK073874.1"/>
</dbReference>
<keyword evidence="1" id="KW-0805">Transcription regulation</keyword>
<protein>
    <submittedName>
        <fullName evidence="6">cAMP-binding protein</fullName>
    </submittedName>
</protein>
<proteinExistence type="predicted"/>
<evidence type="ECO:0000313" key="7">
    <source>
        <dbReference type="Proteomes" id="UP000021053"/>
    </source>
</evidence>
<reference evidence="6 7" key="1">
    <citation type="submission" date="2013-07" db="EMBL/GenBank/DDBJ databases">
        <authorList>
            <consortium name="DOE Joint Genome Institute"/>
            <person name="Eisen J."/>
            <person name="Huntemann M."/>
            <person name="Han J."/>
            <person name="Chen A."/>
            <person name="Kyrpides N."/>
            <person name="Mavromatis K."/>
            <person name="Markowitz V."/>
            <person name="Palaniappan K."/>
            <person name="Ivanova N."/>
            <person name="Schaumberg A."/>
            <person name="Pati A."/>
            <person name="Liolios K."/>
            <person name="Nordberg H.P."/>
            <person name="Cantor M.N."/>
            <person name="Hua S.X."/>
            <person name="Woyke T."/>
        </authorList>
    </citation>
    <scope>NUCLEOTIDE SEQUENCE [LARGE SCALE GENOMIC DNA]</scope>
    <source>
        <strain evidence="6 7">DSM 44712</strain>
    </source>
</reference>
<dbReference type="InterPro" id="IPR012318">
    <property type="entry name" value="HTH_CRP"/>
</dbReference>
<dbReference type="SMART" id="SM00419">
    <property type="entry name" value="HTH_CRP"/>
    <property type="match status" value="1"/>
</dbReference>
<evidence type="ECO:0000256" key="1">
    <source>
        <dbReference type="ARBA" id="ARBA00023015"/>
    </source>
</evidence>
<dbReference type="InterPro" id="IPR000595">
    <property type="entry name" value="cNMP-bd_dom"/>
</dbReference>
<evidence type="ECO:0000256" key="3">
    <source>
        <dbReference type="ARBA" id="ARBA00023163"/>
    </source>
</evidence>
<feature type="domain" description="Cyclic nucleotide-binding" evidence="4">
    <location>
        <begin position="10"/>
        <end position="130"/>
    </location>
</feature>
<dbReference type="InterPro" id="IPR036388">
    <property type="entry name" value="WH-like_DNA-bd_sf"/>
</dbReference>
<dbReference type="Gene3D" id="2.60.120.10">
    <property type="entry name" value="Jelly Rolls"/>
    <property type="match status" value="1"/>
</dbReference>
<dbReference type="InterPro" id="IPR018490">
    <property type="entry name" value="cNMP-bd_dom_sf"/>
</dbReference>
<evidence type="ECO:0000313" key="6">
    <source>
        <dbReference type="EMBL" id="EXG79983.1"/>
    </source>
</evidence>
<dbReference type="PATRIC" id="fig|927661.3.peg.1019"/>
<keyword evidence="7" id="KW-1185">Reference proteome</keyword>
<dbReference type="Pfam" id="PF00027">
    <property type="entry name" value="cNMP_binding"/>
    <property type="match status" value="1"/>
</dbReference>
<dbReference type="GO" id="GO:0003700">
    <property type="term" value="F:DNA-binding transcription factor activity"/>
    <property type="evidence" value="ECO:0007669"/>
    <property type="project" value="TreeGrafter"/>
</dbReference>
<evidence type="ECO:0000259" key="5">
    <source>
        <dbReference type="PROSITE" id="PS51063"/>
    </source>
</evidence>
<keyword evidence="3" id="KW-0804">Transcription</keyword>
<gene>
    <name evidence="6" type="ORF">CryarDRAFT_1038</name>
</gene>
<dbReference type="Gene3D" id="1.10.10.10">
    <property type="entry name" value="Winged helix-like DNA-binding domain superfamily/Winged helix DNA-binding domain"/>
    <property type="match status" value="1"/>
</dbReference>
<accession>A0A010YXQ2</accession>
<dbReference type="FunFam" id="1.10.10.10:FF:000019">
    <property type="entry name" value="Crp/Fnr family transcriptional regulator"/>
    <property type="match status" value="1"/>
</dbReference>
<sequence>MTAEPPPTEFWGLLKPSETEDFLALARPRSWARGAVIFRESDESDSVLVLVSGRVKAYSSTGGGTEVLLAVRGPGALVGELAAIDQRPRSATVEALEPVTALMLPLGAFQEYLRAHGRIALLLAQTLADRLRDADRKRIEFGAHDTLGRVAARLVELADRFGQPTEEGVRIALPLSQDELAGWIGASREAVSKALQTLRADGTIRTSRLTVVVHDLPALRARALDF</sequence>
<organism evidence="6 7">
    <name type="scientific">Cryptosporangium arvum DSM 44712</name>
    <dbReference type="NCBI Taxonomy" id="927661"/>
    <lineage>
        <taxon>Bacteria</taxon>
        <taxon>Bacillati</taxon>
        <taxon>Actinomycetota</taxon>
        <taxon>Actinomycetes</taxon>
        <taxon>Cryptosporangiales</taxon>
        <taxon>Cryptosporangiaceae</taxon>
        <taxon>Cryptosporangium</taxon>
    </lineage>
</organism>
<dbReference type="OrthoDB" id="41390at2"/>
<dbReference type="Pfam" id="PF13545">
    <property type="entry name" value="HTH_Crp_2"/>
    <property type="match status" value="1"/>
</dbReference>
<dbReference type="InterPro" id="IPR036390">
    <property type="entry name" value="WH_DNA-bd_sf"/>
</dbReference>
<dbReference type="GO" id="GO:0003677">
    <property type="term" value="F:DNA binding"/>
    <property type="evidence" value="ECO:0007669"/>
    <property type="project" value="UniProtKB-KW"/>
</dbReference>
<dbReference type="SMART" id="SM00100">
    <property type="entry name" value="cNMP"/>
    <property type="match status" value="1"/>
</dbReference>
<dbReference type="InterPro" id="IPR014710">
    <property type="entry name" value="RmlC-like_jellyroll"/>
</dbReference>
<name>A0A010YXQ2_9ACTN</name>
<dbReference type="GO" id="GO:0005829">
    <property type="term" value="C:cytosol"/>
    <property type="evidence" value="ECO:0007669"/>
    <property type="project" value="TreeGrafter"/>
</dbReference>
<comment type="caution">
    <text evidence="6">The sequence shown here is derived from an EMBL/GenBank/DDBJ whole genome shotgun (WGS) entry which is preliminary data.</text>
</comment>
<feature type="domain" description="HTH crp-type" evidence="5">
    <location>
        <begin position="144"/>
        <end position="217"/>
    </location>
</feature>
<dbReference type="EMBL" id="JFBT01000001">
    <property type="protein sequence ID" value="EXG79983.1"/>
    <property type="molecule type" value="Genomic_DNA"/>
</dbReference>
<evidence type="ECO:0000259" key="4">
    <source>
        <dbReference type="PROSITE" id="PS50042"/>
    </source>
</evidence>
<dbReference type="CDD" id="cd00038">
    <property type="entry name" value="CAP_ED"/>
    <property type="match status" value="1"/>
</dbReference>
<dbReference type="InterPro" id="IPR050397">
    <property type="entry name" value="Env_Response_Regulators"/>
</dbReference>
<dbReference type="PANTHER" id="PTHR24567:SF74">
    <property type="entry name" value="HTH-TYPE TRANSCRIPTIONAL REGULATOR ARCR"/>
    <property type="match status" value="1"/>
</dbReference>
<dbReference type="SUPFAM" id="SSF46785">
    <property type="entry name" value="Winged helix' DNA-binding domain"/>
    <property type="match status" value="1"/>
</dbReference>
<dbReference type="PANTHER" id="PTHR24567">
    <property type="entry name" value="CRP FAMILY TRANSCRIPTIONAL REGULATORY PROTEIN"/>
    <property type="match status" value="1"/>
</dbReference>
<keyword evidence="2" id="KW-0238">DNA-binding</keyword>
<dbReference type="SUPFAM" id="SSF51206">
    <property type="entry name" value="cAMP-binding domain-like"/>
    <property type="match status" value="1"/>
</dbReference>